<dbReference type="NCBIfam" id="TIGR01695">
    <property type="entry name" value="murJ_mviN"/>
    <property type="match status" value="1"/>
</dbReference>
<comment type="pathway">
    <text evidence="10">Cell wall biogenesis; peptidoglycan biosynthesis.</text>
</comment>
<dbReference type="GO" id="GO:0005886">
    <property type="term" value="C:plasma membrane"/>
    <property type="evidence" value="ECO:0007669"/>
    <property type="project" value="UniProtKB-SubCell"/>
</dbReference>
<dbReference type="UniPathway" id="UPA00219"/>
<evidence type="ECO:0000256" key="3">
    <source>
        <dbReference type="ARBA" id="ARBA00022692"/>
    </source>
</evidence>
<dbReference type="PIRSF" id="PIRSF002869">
    <property type="entry name" value="MviN"/>
    <property type="match status" value="1"/>
</dbReference>
<dbReference type="GO" id="GO:0008360">
    <property type="term" value="P:regulation of cell shape"/>
    <property type="evidence" value="ECO:0007669"/>
    <property type="project" value="UniProtKB-KW"/>
</dbReference>
<dbReference type="GO" id="GO:0009252">
    <property type="term" value="P:peptidoglycan biosynthetic process"/>
    <property type="evidence" value="ECO:0007669"/>
    <property type="project" value="UniProtKB-UniRule"/>
</dbReference>
<feature type="transmembrane region" description="Helical" evidence="10">
    <location>
        <begin position="481"/>
        <end position="501"/>
    </location>
</feature>
<feature type="transmembrane region" description="Helical" evidence="10">
    <location>
        <begin position="448"/>
        <end position="469"/>
    </location>
</feature>
<reference evidence="12" key="1">
    <citation type="submission" date="2020-10" db="EMBL/GenBank/DDBJ databases">
        <authorList>
            <person name="Szabo G."/>
        </authorList>
    </citation>
    <scope>NUCLEOTIDE SEQUENCE</scope>
    <source>
        <strain evidence="12">PROFFT</strain>
    </source>
</reference>
<dbReference type="AlphaFoldDB" id="A0A8E4EZV7"/>
<evidence type="ECO:0000256" key="9">
    <source>
        <dbReference type="ARBA" id="ARBA00061532"/>
    </source>
</evidence>
<comment type="subcellular location">
    <subcellularLocation>
        <location evidence="10">Cell inner membrane</location>
        <topology evidence="10">Multi-pass membrane protein</topology>
    </subcellularLocation>
    <subcellularLocation>
        <location evidence="1">Cell membrane</location>
        <topology evidence="1">Multi-pass membrane protein</topology>
    </subcellularLocation>
</comment>
<dbReference type="PANTHER" id="PTHR47019:SF1">
    <property type="entry name" value="LIPID II FLIPPASE MURJ"/>
    <property type="match status" value="1"/>
</dbReference>
<name>A0A8E4EZV7_9ENTR</name>
<proteinExistence type="inferred from homology"/>
<accession>A0A8E4EZV7</accession>
<feature type="transmembrane region" description="Helical" evidence="10">
    <location>
        <begin position="353"/>
        <end position="371"/>
    </location>
</feature>
<evidence type="ECO:0000256" key="7">
    <source>
        <dbReference type="ARBA" id="ARBA00023136"/>
    </source>
</evidence>
<feature type="transmembrane region" description="Helical" evidence="10">
    <location>
        <begin position="383"/>
        <end position="403"/>
    </location>
</feature>
<comment type="similarity">
    <text evidence="9 10 11">Belongs to the MurJ/MviN family.</text>
</comment>
<evidence type="ECO:0000256" key="5">
    <source>
        <dbReference type="ARBA" id="ARBA00022984"/>
    </source>
</evidence>
<feature type="transmembrane region" description="Helical" evidence="10">
    <location>
        <begin position="83"/>
        <end position="109"/>
    </location>
</feature>
<feature type="transmembrane region" description="Helical" evidence="10">
    <location>
        <begin position="232"/>
        <end position="254"/>
    </location>
</feature>
<keyword evidence="3 10" id="KW-0812">Transmembrane</keyword>
<dbReference type="HAMAP" id="MF_02078">
    <property type="entry name" value="MurJ_MviN"/>
    <property type="match status" value="1"/>
</dbReference>
<keyword evidence="10 11" id="KW-0813">Transport</keyword>
<gene>
    <name evidence="10 12" type="primary">murJ</name>
    <name evidence="12" type="ORF">PROFFT_A_02030</name>
</gene>
<feature type="transmembrane region" description="Helical" evidence="10">
    <location>
        <begin position="313"/>
        <end position="333"/>
    </location>
</feature>
<comment type="function">
    <text evidence="8 10 11">Involved in peptidoglycan biosynthesis. Transports lipid-linked peptidoglycan precursors from the inner to the outer leaflet of the cytoplasmic membrane.</text>
</comment>
<keyword evidence="7 10" id="KW-0472">Membrane</keyword>
<keyword evidence="4 10" id="KW-0133">Cell shape</keyword>
<evidence type="ECO:0000256" key="8">
    <source>
        <dbReference type="ARBA" id="ARBA00060041"/>
    </source>
</evidence>
<keyword evidence="2 10" id="KW-1003">Cell membrane</keyword>
<feature type="transmembrane region" description="Helical" evidence="10">
    <location>
        <begin position="185"/>
        <end position="203"/>
    </location>
</feature>
<dbReference type="RefSeq" id="WP_216782626.1">
    <property type="nucleotide sequence ID" value="NZ_LR890047.1"/>
</dbReference>
<organism evidence="12 13">
    <name type="scientific">Candidatus Profftia tarda</name>
    <dbReference type="NCBI Taxonomy" id="1177216"/>
    <lineage>
        <taxon>Bacteria</taxon>
        <taxon>Pseudomonadati</taxon>
        <taxon>Pseudomonadota</taxon>
        <taxon>Gammaproteobacteria</taxon>
        <taxon>Enterobacterales</taxon>
        <taxon>Enterobacteriaceae</taxon>
        <taxon>Candidatus Profftia</taxon>
    </lineage>
</organism>
<evidence type="ECO:0000256" key="10">
    <source>
        <dbReference type="HAMAP-Rule" id="MF_02078"/>
    </source>
</evidence>
<dbReference type="InterPro" id="IPR051050">
    <property type="entry name" value="Lipid_II_flippase_MurJ/MviN"/>
</dbReference>
<dbReference type="CDD" id="cd13123">
    <property type="entry name" value="MATE_MurJ_like"/>
    <property type="match status" value="1"/>
</dbReference>
<protein>
    <recommendedName>
        <fullName evidence="10">Probable lipid II flippase MurJ</fullName>
    </recommendedName>
</protein>
<evidence type="ECO:0000256" key="1">
    <source>
        <dbReference type="ARBA" id="ARBA00004651"/>
    </source>
</evidence>
<evidence type="ECO:0000256" key="11">
    <source>
        <dbReference type="PIRNR" id="PIRNR002869"/>
    </source>
</evidence>
<feature type="transmembrane region" description="Helical" evidence="10">
    <location>
        <begin position="129"/>
        <end position="150"/>
    </location>
</feature>
<keyword evidence="10" id="KW-0997">Cell inner membrane</keyword>
<feature type="transmembrane region" description="Helical" evidence="10">
    <location>
        <begin position="274"/>
        <end position="292"/>
    </location>
</feature>
<feature type="transmembrane region" description="Helical" evidence="10">
    <location>
        <begin position="409"/>
        <end position="427"/>
    </location>
</feature>
<evidence type="ECO:0000313" key="13">
    <source>
        <dbReference type="Proteomes" id="UP000683585"/>
    </source>
</evidence>
<keyword evidence="5 10" id="KW-0573">Peptidoglycan synthesis</keyword>
<dbReference type="Pfam" id="PF03023">
    <property type="entry name" value="MurJ"/>
    <property type="match status" value="1"/>
</dbReference>
<evidence type="ECO:0000256" key="2">
    <source>
        <dbReference type="ARBA" id="ARBA00022475"/>
    </source>
</evidence>
<sequence>MNLLNSLAKISLITILSRILGFVRDVLVAQYFGAGMATDAFFVAFKLPNFLRRIFAEGALSQAFVPILSEYKNQRGKKETLNLIAHVSGMLMLILGVVSILGVLGAPLVIYVTAPGFLCNPDKFELTYILLRITFPYIFFISLASLAAAILTTWDLFLVPAFAPIFLNISIIIFSLFGASYFHPPIIALAWAVILGGLLQLSYQLPTLRKIGTLVLPCINLHNKGLWRVIKLMGPAIIGVSVSQISLIINTIFASFLMSGSVSWMYYADRLIEFPSGVLGVTLGTLLLPYLAKSISRGCYKDYSYLIDWGLRLCFLLAIPSSIALGILSKPLIMALFQYGNFTTFDTDMTQRALIPYTIGLVGLILVKVLAPSFYSCQKIKIPVQIAIITIIITQLMNIAFIWKLQHAGLSLSIGLAAYLNASLLYWQLRKKNMYIPQPGWRIFLLKLLAAAIIMTIVLIGLMSFITAWDSGNMLIRLLRLMAVVLVGAGSYFSALALLGIRISDFNRKLSNQ</sequence>
<keyword evidence="10 11" id="KW-0961">Cell wall biogenesis/degradation</keyword>
<keyword evidence="6 10" id="KW-1133">Transmembrane helix</keyword>
<evidence type="ECO:0000256" key="6">
    <source>
        <dbReference type="ARBA" id="ARBA00022989"/>
    </source>
</evidence>
<keyword evidence="13" id="KW-1185">Reference proteome</keyword>
<dbReference type="KEGG" id="ptf:PROFFT_A_02030"/>
<evidence type="ECO:0000313" key="12">
    <source>
        <dbReference type="EMBL" id="CAD6508833.1"/>
    </source>
</evidence>
<dbReference type="InterPro" id="IPR004268">
    <property type="entry name" value="MurJ"/>
</dbReference>
<dbReference type="GO" id="GO:0015648">
    <property type="term" value="F:lipid-linked peptidoglycan transporter activity"/>
    <property type="evidence" value="ECO:0007669"/>
    <property type="project" value="UniProtKB-UniRule"/>
</dbReference>
<evidence type="ECO:0000256" key="4">
    <source>
        <dbReference type="ARBA" id="ARBA00022960"/>
    </source>
</evidence>
<dbReference type="GO" id="GO:0034204">
    <property type="term" value="P:lipid translocation"/>
    <property type="evidence" value="ECO:0007669"/>
    <property type="project" value="TreeGrafter"/>
</dbReference>
<dbReference type="GO" id="GO:0071555">
    <property type="term" value="P:cell wall organization"/>
    <property type="evidence" value="ECO:0007669"/>
    <property type="project" value="UniProtKB-KW"/>
</dbReference>
<feature type="transmembrane region" description="Helical" evidence="10">
    <location>
        <begin position="157"/>
        <end position="179"/>
    </location>
</feature>
<dbReference type="PANTHER" id="PTHR47019">
    <property type="entry name" value="LIPID II FLIPPASE MURJ"/>
    <property type="match status" value="1"/>
</dbReference>
<dbReference type="EMBL" id="LR890047">
    <property type="protein sequence ID" value="CAD6508833.1"/>
    <property type="molecule type" value="Genomic_DNA"/>
</dbReference>
<dbReference type="Proteomes" id="UP000683585">
    <property type="component" value="Chromosome"/>
</dbReference>